<dbReference type="EMBL" id="CAJOBR010000513">
    <property type="protein sequence ID" value="CAF4518136.1"/>
    <property type="molecule type" value="Genomic_DNA"/>
</dbReference>
<sequence>MSSDTEEYSVFHANSNTLPDVCIIPSEHHRLLLPSISTNSGMDVADNLHLPPWNTNIIDDPDYADVVRQAERAIEGGILPVRIAAGSSGSYFVRNLEGKTIGVFKPKDEEPYGRFNPKWTKWLHKTLCPCCFGRGCLIPNQGYLSEAGASIIDTKLRLNIVPKTRVVRLASDSFNYPAYQRHLITAKREINESVGRHMHGRRVFQPKGLHPKIGSFQLFVEKYVDADAFLKQFDRDSSSADVAIQFQRQFEKLVVLDYIIRNTDRNNSNWLVKCETKKVNERDMLLQTLSNPQLQTEQQIENAGEVNHLSNAATTITTDETTSAKPTVDIHIAAIDNGLAFPFKHPDEWRTYPFHWAWLPQAKTPFSDEIKELVLPLLSDMNFIQHEICDEIQRLFSQDKNYERRLVERQLSVMRGQIINLAQAMRDGKSPFQLVQMPGVIVERLVGGAHDGPSESKQFKQKFNDRYPLFSCDRKKKLSFLASILASLPRTTRGQPIVLGADPKGKTFLYTNGNSVFIRNIEDPSQCEVYTEHATTVQCAKYSPSGSYIASADSHGKVRIWGADNKEHLLKNEFQPFSGCIKDLAWTSDNQRIIVGGEGKEKFGHVFSADAGNSVGEISGMTKAINSVDFKPTRPFRAITGSEDNAVSYFEGPPFKWKTTMSNHEKFVHVVRYSPDGEKFASGAADGRVILYDGKTGERLSELGSPAAHTGSIYGLCWDPTSRFILTTSGDKTAKIWDITTGSAVQTYPFGTDLKDQQVGCLWSGNHIISVSLSGQISYLNQNDQRPTRIIRGHNKSITALTIARNGNQGTKIFSGSHDGLVVRWSVDGREMNNVIGDNHTNQVQSLASNSRGLVASIGLDDTLRLINSSWESYDRMEKLPGQPRDIAISESNVVFIACGSAICMYREQQGVLVTHPLPYEATSIAVSPQGTQLAVGGKDNKTHIFNVDGTALTVLREIEQRDSVTRVAYSPDGRFFASADNMKNITLYQLPNYEPISRDMWRYHAATITGLAFSPDGKKLASVAIDTHLMIHQTENISKVTQVKGAHPLNPVTCLAWLDNDTLLTGGNDCCLRKWTVKC</sequence>
<dbReference type="PROSITE" id="PS50294">
    <property type="entry name" value="WD_REPEATS_REGION"/>
    <property type="match status" value="3"/>
</dbReference>
<organism evidence="7 11">
    <name type="scientific">Rotaria socialis</name>
    <dbReference type="NCBI Taxonomy" id="392032"/>
    <lineage>
        <taxon>Eukaryota</taxon>
        <taxon>Metazoa</taxon>
        <taxon>Spiralia</taxon>
        <taxon>Gnathifera</taxon>
        <taxon>Rotifera</taxon>
        <taxon>Eurotatoria</taxon>
        <taxon>Bdelloidea</taxon>
        <taxon>Philodinida</taxon>
        <taxon>Philodinidae</taxon>
        <taxon>Rotaria</taxon>
    </lineage>
</organism>
<feature type="domain" description="PI3K/PI4K catalytic" evidence="6">
    <location>
        <begin position="77"/>
        <end position="444"/>
    </location>
</feature>
<keyword evidence="2" id="KW-0677">Repeat</keyword>
<dbReference type="GO" id="GO:0030042">
    <property type="term" value="P:actin filament depolymerization"/>
    <property type="evidence" value="ECO:0007669"/>
    <property type="project" value="TreeGrafter"/>
</dbReference>
<name>A0A820B7T4_9BILA</name>
<evidence type="ECO:0000313" key="8">
    <source>
        <dbReference type="EMBL" id="CAF4335588.1"/>
    </source>
</evidence>
<evidence type="ECO:0000256" key="3">
    <source>
        <dbReference type="ARBA" id="ARBA00038366"/>
    </source>
</evidence>
<evidence type="ECO:0000256" key="5">
    <source>
        <dbReference type="PROSITE-ProRule" id="PRU00221"/>
    </source>
</evidence>
<dbReference type="FunFam" id="2.130.10.10:FF:000167">
    <property type="entry name" value="Actin-interacting protein 1"/>
    <property type="match status" value="1"/>
</dbReference>
<feature type="repeat" description="WD" evidence="5">
    <location>
        <begin position="530"/>
        <end position="571"/>
    </location>
</feature>
<dbReference type="CDD" id="cd00200">
    <property type="entry name" value="WD40"/>
    <property type="match status" value="1"/>
</dbReference>
<dbReference type="Pfam" id="PF00454">
    <property type="entry name" value="PI3_PI4_kinase"/>
    <property type="match status" value="1"/>
</dbReference>
<feature type="repeat" description="WD" evidence="5">
    <location>
        <begin position="791"/>
        <end position="835"/>
    </location>
</feature>
<dbReference type="GO" id="GO:0030864">
    <property type="term" value="C:cortical actin cytoskeleton"/>
    <property type="evidence" value="ECO:0007669"/>
    <property type="project" value="TreeGrafter"/>
</dbReference>
<comment type="caution">
    <text evidence="7">The sequence shown here is derived from an EMBL/GenBank/DDBJ whole genome shotgun (WGS) entry which is preliminary data.</text>
</comment>
<dbReference type="Proteomes" id="UP000663873">
    <property type="component" value="Unassembled WGS sequence"/>
</dbReference>
<evidence type="ECO:0000256" key="4">
    <source>
        <dbReference type="ARBA" id="ARBA00067845"/>
    </source>
</evidence>
<dbReference type="Gene3D" id="2.130.10.10">
    <property type="entry name" value="YVTN repeat-like/Quinoprotein amine dehydrogenase"/>
    <property type="match status" value="2"/>
</dbReference>
<proteinExistence type="inferred from homology"/>
<dbReference type="Proteomes" id="UP000663848">
    <property type="component" value="Unassembled WGS sequence"/>
</dbReference>
<dbReference type="EMBL" id="CAJOBP010000624">
    <property type="protein sequence ID" value="CAF4201918.1"/>
    <property type="molecule type" value="Genomic_DNA"/>
</dbReference>
<dbReference type="GO" id="GO:0051015">
    <property type="term" value="F:actin filament binding"/>
    <property type="evidence" value="ECO:0007669"/>
    <property type="project" value="TreeGrafter"/>
</dbReference>
<dbReference type="GO" id="GO:0040011">
    <property type="term" value="P:locomotion"/>
    <property type="evidence" value="ECO:0007669"/>
    <property type="project" value="TreeGrafter"/>
</dbReference>
<dbReference type="Proteomes" id="UP000663851">
    <property type="component" value="Unassembled WGS sequence"/>
</dbReference>
<keyword evidence="11" id="KW-1185">Reference proteome</keyword>
<dbReference type="PROSITE" id="PS50082">
    <property type="entry name" value="WD_REPEATS_2"/>
    <property type="match status" value="4"/>
</dbReference>
<dbReference type="GO" id="GO:0030834">
    <property type="term" value="P:regulation of actin filament depolymerization"/>
    <property type="evidence" value="ECO:0007669"/>
    <property type="project" value="UniProtKB-ARBA"/>
</dbReference>
<dbReference type="PROSITE" id="PS50290">
    <property type="entry name" value="PI3_4_KINASE_3"/>
    <property type="match status" value="1"/>
</dbReference>
<feature type="repeat" description="WD" evidence="5">
    <location>
        <begin position="661"/>
        <end position="702"/>
    </location>
</feature>
<evidence type="ECO:0000313" key="9">
    <source>
        <dbReference type="EMBL" id="CAF4401485.1"/>
    </source>
</evidence>
<dbReference type="Pfam" id="PF00400">
    <property type="entry name" value="WD40"/>
    <property type="match status" value="7"/>
</dbReference>
<evidence type="ECO:0000313" key="11">
    <source>
        <dbReference type="Proteomes" id="UP000663873"/>
    </source>
</evidence>
<dbReference type="PANTHER" id="PTHR19856">
    <property type="entry name" value="WD-REPEATCONTAINING PROTEIN WDR1"/>
    <property type="match status" value="1"/>
</dbReference>
<dbReference type="InterPro" id="IPR015943">
    <property type="entry name" value="WD40/YVTN_repeat-like_dom_sf"/>
</dbReference>
<dbReference type="InterPro" id="IPR001680">
    <property type="entry name" value="WD40_rpt"/>
</dbReference>
<dbReference type="InterPro" id="IPR036322">
    <property type="entry name" value="WD40_repeat_dom_sf"/>
</dbReference>
<dbReference type="AlphaFoldDB" id="A0A820B7T4"/>
<dbReference type="SUPFAM" id="SSF50978">
    <property type="entry name" value="WD40 repeat-like"/>
    <property type="match status" value="2"/>
</dbReference>
<dbReference type="SMART" id="SM00320">
    <property type="entry name" value="WD40"/>
    <property type="match status" value="11"/>
</dbReference>
<dbReference type="Proteomes" id="UP000663862">
    <property type="component" value="Unassembled WGS sequence"/>
</dbReference>
<feature type="repeat" description="WD" evidence="5">
    <location>
        <begin position="706"/>
        <end position="747"/>
    </location>
</feature>
<accession>A0A820B7T4</accession>
<evidence type="ECO:0000313" key="7">
    <source>
        <dbReference type="EMBL" id="CAF4201918.1"/>
    </source>
</evidence>
<dbReference type="PROSITE" id="PS00678">
    <property type="entry name" value="WD_REPEATS_1"/>
    <property type="match status" value="1"/>
</dbReference>
<dbReference type="FunFam" id="2.130.10.10:FF:000102">
    <property type="entry name" value="Actin-interacting protein 1"/>
    <property type="match status" value="1"/>
</dbReference>
<keyword evidence="1 5" id="KW-0853">WD repeat</keyword>
<reference evidence="7" key="1">
    <citation type="submission" date="2021-02" db="EMBL/GenBank/DDBJ databases">
        <authorList>
            <person name="Nowell W R."/>
        </authorList>
    </citation>
    <scope>NUCLEOTIDE SEQUENCE</scope>
</reference>
<dbReference type="InterPro" id="IPR019775">
    <property type="entry name" value="WD40_repeat_CS"/>
</dbReference>
<dbReference type="InterPro" id="IPR000403">
    <property type="entry name" value="PI3/4_kinase_cat_dom"/>
</dbReference>
<dbReference type="EMBL" id="CAJOBQ010000352">
    <property type="protein sequence ID" value="CAF4335588.1"/>
    <property type="molecule type" value="Genomic_DNA"/>
</dbReference>
<protein>
    <recommendedName>
        <fullName evidence="4">Actin-interacting protein 1</fullName>
    </recommendedName>
</protein>
<dbReference type="GO" id="GO:0030833">
    <property type="term" value="P:regulation of actin filament polymerization"/>
    <property type="evidence" value="ECO:0007669"/>
    <property type="project" value="UniProtKB-ARBA"/>
</dbReference>
<dbReference type="PANTHER" id="PTHR19856:SF0">
    <property type="entry name" value="WD REPEAT-CONTAINING PROTEIN 1"/>
    <property type="match status" value="1"/>
</dbReference>
<evidence type="ECO:0000256" key="1">
    <source>
        <dbReference type="ARBA" id="ARBA00022574"/>
    </source>
</evidence>
<evidence type="ECO:0000256" key="2">
    <source>
        <dbReference type="ARBA" id="ARBA00022737"/>
    </source>
</evidence>
<comment type="similarity">
    <text evidence="3">Belongs to the WD repeat AIP1 family.</text>
</comment>
<gene>
    <name evidence="9" type="ORF">HFQ381_LOCUS20122</name>
    <name evidence="10" type="ORF">QYT958_LOCUS5994</name>
    <name evidence="8" type="ORF">TSG867_LOCUS8516</name>
    <name evidence="7" type="ORF">UJA718_LOCUS6604</name>
</gene>
<dbReference type="EMBL" id="CAJOBO010001689">
    <property type="protein sequence ID" value="CAF4401485.1"/>
    <property type="molecule type" value="Genomic_DNA"/>
</dbReference>
<evidence type="ECO:0000259" key="6">
    <source>
        <dbReference type="PROSITE" id="PS50290"/>
    </source>
</evidence>
<evidence type="ECO:0000313" key="10">
    <source>
        <dbReference type="EMBL" id="CAF4518136.1"/>
    </source>
</evidence>